<reference evidence="4 5" key="1">
    <citation type="journal article" date="2012" name="PLoS ONE">
        <title>Edwardsiella comparative phylogenomics reveal the new intra/inter-species taxonomic relationships, virulence evolution and niche adaptation mechanisms.</title>
        <authorList>
            <person name="Yang M."/>
            <person name="Lv Y."/>
            <person name="Xiao J."/>
            <person name="Wu H."/>
            <person name="Zheng H."/>
            <person name="Liu Q."/>
            <person name="Zhang Y."/>
            <person name="Wang Q."/>
        </authorList>
    </citation>
    <scope>NUCLEOTIDE SEQUENCE [LARGE SCALE GENOMIC DNA]</scope>
    <source>
        <strain evidence="5">080813</strain>
    </source>
</reference>
<evidence type="ECO:0000256" key="1">
    <source>
        <dbReference type="ARBA" id="ARBA00023235"/>
    </source>
</evidence>
<dbReference type="InterPro" id="IPR004560">
    <property type="entry name" value="L-Ru-5P_3-Epase"/>
</dbReference>
<evidence type="ECO:0000256" key="2">
    <source>
        <dbReference type="NCBIfam" id="TIGR00542"/>
    </source>
</evidence>
<dbReference type="PANTHER" id="PTHR43489:SF8">
    <property type="entry name" value="L-RIBULOSE-5-PHOSPHATE 3-EPIMERASE ULAE"/>
    <property type="match status" value="1"/>
</dbReference>
<dbReference type="EMBL" id="CP006664">
    <property type="protein sequence ID" value="AIJ07974.1"/>
    <property type="molecule type" value="Genomic_DNA"/>
</dbReference>
<dbReference type="GO" id="GO:0016861">
    <property type="term" value="F:intramolecular oxidoreductase activity, interconverting aldoses and ketoses"/>
    <property type="evidence" value="ECO:0007669"/>
    <property type="project" value="InterPro"/>
</dbReference>
<feature type="domain" description="Xylose isomerase-like TIM barrel" evidence="3">
    <location>
        <begin position="25"/>
        <end position="271"/>
    </location>
</feature>
<dbReference type="RefSeq" id="WP_034163901.1">
    <property type="nucleotide sequence ID" value="NZ_CP006664.1"/>
</dbReference>
<dbReference type="InterPro" id="IPR036237">
    <property type="entry name" value="Xyl_isomerase-like_sf"/>
</dbReference>
<organism evidence="4 5">
    <name type="scientific">Edwardsiella anguillarum ET080813</name>
    <dbReference type="NCBI Taxonomy" id="667120"/>
    <lineage>
        <taxon>Bacteria</taxon>
        <taxon>Pseudomonadati</taxon>
        <taxon>Pseudomonadota</taxon>
        <taxon>Gammaproteobacteria</taxon>
        <taxon>Enterobacterales</taxon>
        <taxon>Hafniaceae</taxon>
        <taxon>Edwardsiella</taxon>
    </lineage>
</organism>
<sequence>MLHSTVPLGIYEKALPAGEDWPRRLAQAAQLGFDFVEMSIDESDRRLARLTWSRQQRLELLAAMAHSGVRIPSLCLSAHRRFPLGSEDQEVRRQALRLLAHAITLAQDLGIRVIQLAGYDVYYQQGNSLTRQLLREGLSQAVILASRAQVTLAMETMDTPLLNSVSKALGYCRYLRSPWFQIYPDIGNLSAWDNDVELELAAGIDRIVAVHVKDTRPGQFRDVPFGSGVVDFEACFRTLDRHGYRGPYLIEIWSESAQDPLQAVREARDWVLERMRRAGLAVTREASWNG</sequence>
<dbReference type="InterPro" id="IPR050417">
    <property type="entry name" value="Sugar_Epim/Isomerase"/>
</dbReference>
<dbReference type="NCBIfam" id="NF009689">
    <property type="entry name" value="PRK13210.1"/>
    <property type="match status" value="1"/>
</dbReference>
<dbReference type="GO" id="GO:0034015">
    <property type="term" value="F:L-ribulose-5-phosphate 3-epimerase activity"/>
    <property type="evidence" value="ECO:0007669"/>
    <property type="project" value="TreeGrafter"/>
</dbReference>
<accession>A0A076LQS2</accession>
<gene>
    <name evidence="4" type="primary">ulaE</name>
    <name evidence="4" type="ORF">ETEE_1524</name>
</gene>
<evidence type="ECO:0000313" key="4">
    <source>
        <dbReference type="EMBL" id="AIJ07974.1"/>
    </source>
</evidence>
<dbReference type="Gene3D" id="3.20.20.150">
    <property type="entry name" value="Divalent-metal-dependent TIM barrel enzymes"/>
    <property type="match status" value="1"/>
</dbReference>
<dbReference type="SUPFAM" id="SSF51658">
    <property type="entry name" value="Xylose isomerase-like"/>
    <property type="match status" value="1"/>
</dbReference>
<dbReference type="Proteomes" id="UP000028681">
    <property type="component" value="Chromosome"/>
</dbReference>
<evidence type="ECO:0000259" key="3">
    <source>
        <dbReference type="Pfam" id="PF01261"/>
    </source>
</evidence>
<keyword evidence="1 4" id="KW-0413">Isomerase</keyword>
<dbReference type="AlphaFoldDB" id="A0A076LQS2"/>
<name>A0A076LQS2_9GAMM</name>
<evidence type="ECO:0000313" key="5">
    <source>
        <dbReference type="Proteomes" id="UP000028681"/>
    </source>
</evidence>
<dbReference type="NCBIfam" id="TIGR00542">
    <property type="entry name" value="hxl6Piso_put"/>
    <property type="match status" value="1"/>
</dbReference>
<dbReference type="KEGG" id="ete:ETEE_1524"/>
<dbReference type="HOGENOM" id="CLU_082738_0_0_6"/>
<dbReference type="Pfam" id="PF01261">
    <property type="entry name" value="AP_endonuc_2"/>
    <property type="match status" value="1"/>
</dbReference>
<dbReference type="GeneID" id="33939149"/>
<protein>
    <recommendedName>
        <fullName evidence="2">L-ribulose-5-phosphate 3-epimerase</fullName>
    </recommendedName>
</protein>
<dbReference type="GO" id="GO:0019852">
    <property type="term" value="P:L-ascorbic acid metabolic process"/>
    <property type="evidence" value="ECO:0007669"/>
    <property type="project" value="TreeGrafter"/>
</dbReference>
<dbReference type="InterPro" id="IPR013022">
    <property type="entry name" value="Xyl_isomerase-like_TIM-brl"/>
</dbReference>
<proteinExistence type="predicted"/>
<dbReference type="PANTHER" id="PTHR43489">
    <property type="entry name" value="ISOMERASE"/>
    <property type="match status" value="1"/>
</dbReference>
<dbReference type="NCBIfam" id="NF009688">
    <property type="entry name" value="PRK13209.1"/>
    <property type="match status" value="1"/>
</dbReference>